<reference evidence="1 3" key="1">
    <citation type="journal article" date="2015" name="Int. J. Syst. Evol. Microbiol.">
        <title>Exiguobacterium enclense sp. nov., isolated from sediment.</title>
        <authorList>
            <person name="Dastager S.G."/>
            <person name="Mawlankar R."/>
            <person name="Sonalkar V.V."/>
            <person name="Thorat M.N."/>
            <person name="Mual P."/>
            <person name="Verma A."/>
            <person name="Krishnamurthi S."/>
            <person name="Tang S.K."/>
            <person name="Li W.J."/>
        </authorList>
    </citation>
    <scope>NUCLEOTIDE SEQUENCE [LARGE SCALE GENOMIC DNA]</scope>
    <source>
        <strain evidence="1 3">NIO-1109</strain>
    </source>
</reference>
<accession>A0A0V8GK52</accession>
<dbReference type="EMBL" id="JBAWKY010000001">
    <property type="protein sequence ID" value="MEI4461479.1"/>
    <property type="molecule type" value="Genomic_DNA"/>
</dbReference>
<dbReference type="EMBL" id="LNQL01000001">
    <property type="protein sequence ID" value="KSU50518.1"/>
    <property type="molecule type" value="Genomic_DNA"/>
</dbReference>
<dbReference type="OrthoDB" id="2353476at2"/>
<dbReference type="AlphaFoldDB" id="A0A0V8GK52"/>
<name>A0A0V8GK52_9BACL</name>
<reference evidence="2 4" key="2">
    <citation type="submission" date="2023-12" db="EMBL/GenBank/DDBJ databases">
        <authorList>
            <person name="Easwaran N."/>
            <person name="Lazarus H.P.S."/>
        </authorList>
    </citation>
    <scope>NUCLEOTIDE SEQUENCE [LARGE SCALE GENOMIC DNA]</scope>
    <source>
        <strain evidence="2 4">VIT-2023</strain>
    </source>
</reference>
<protein>
    <submittedName>
        <fullName evidence="2">SAV0927 family protein</fullName>
    </submittedName>
</protein>
<comment type="caution">
    <text evidence="1">The sequence shown here is derived from an EMBL/GenBank/DDBJ whole genome shotgun (WGS) entry which is preliminary data.</text>
</comment>
<organism evidence="1 3">
    <name type="scientific">Exiguobacterium indicum</name>
    <dbReference type="NCBI Taxonomy" id="296995"/>
    <lineage>
        <taxon>Bacteria</taxon>
        <taxon>Bacillati</taxon>
        <taxon>Bacillota</taxon>
        <taxon>Bacilli</taxon>
        <taxon>Bacillales</taxon>
        <taxon>Bacillales Family XII. Incertae Sedis</taxon>
        <taxon>Exiguobacterium</taxon>
    </lineage>
</organism>
<evidence type="ECO:0000313" key="4">
    <source>
        <dbReference type="Proteomes" id="UP001387110"/>
    </source>
</evidence>
<evidence type="ECO:0000313" key="2">
    <source>
        <dbReference type="EMBL" id="MEI4461479.1"/>
    </source>
</evidence>
<dbReference type="Proteomes" id="UP000053797">
    <property type="component" value="Unassembled WGS sequence"/>
</dbReference>
<dbReference type="InterPro" id="IPR021415">
    <property type="entry name" value="SAV0927-like"/>
</dbReference>
<evidence type="ECO:0000313" key="1">
    <source>
        <dbReference type="EMBL" id="KSU50518.1"/>
    </source>
</evidence>
<proteinExistence type="predicted"/>
<evidence type="ECO:0000313" key="3">
    <source>
        <dbReference type="Proteomes" id="UP000053797"/>
    </source>
</evidence>
<keyword evidence="4" id="KW-1185">Reference proteome</keyword>
<sequence>MESVTTLEELYYVSEMDKVRFVGWTTALARYDFAVVCTGQFFGKVLVVSLTGGQSALLDQQDVLNGDVLIRTFAIEREDVEVIGEALAAFIPCSPNDEYAE</sequence>
<dbReference type="GeneID" id="90837266"/>
<dbReference type="Pfam" id="PF11256">
    <property type="entry name" value="SAV0927-like"/>
    <property type="match status" value="1"/>
</dbReference>
<dbReference type="Proteomes" id="UP001387110">
    <property type="component" value="Unassembled WGS sequence"/>
</dbReference>
<dbReference type="RefSeq" id="WP_023468848.1">
    <property type="nucleotide sequence ID" value="NZ_FMYN01000001.1"/>
</dbReference>
<gene>
    <name evidence="1" type="ORF">AS033_03810</name>
    <name evidence="2" type="ORF">SZL87_03445</name>
</gene>